<comment type="caution">
    <text evidence="1">The sequence shown here is derived from an EMBL/GenBank/DDBJ whole genome shotgun (WGS) entry which is preliminary data.</text>
</comment>
<evidence type="ECO:0000313" key="2">
    <source>
        <dbReference type="Proteomes" id="UP001204144"/>
    </source>
</evidence>
<reference evidence="1 2" key="1">
    <citation type="submission" date="2018-11" db="EMBL/GenBank/DDBJ databases">
        <title>Novel bacteria species description.</title>
        <authorList>
            <person name="Han J.-H."/>
        </authorList>
    </citation>
    <scope>NUCLEOTIDE SEQUENCE [LARGE SCALE GENOMIC DNA]</scope>
    <source>
        <strain evidence="1 2">KCTC23259</strain>
    </source>
</reference>
<proteinExistence type="predicted"/>
<evidence type="ECO:0000313" key="1">
    <source>
        <dbReference type="EMBL" id="MCP9762961.1"/>
    </source>
</evidence>
<protein>
    <submittedName>
        <fullName evidence="1">Uncharacterized protein</fullName>
    </submittedName>
</protein>
<gene>
    <name evidence="1" type="ORF">EGI31_08335</name>
</gene>
<sequence length="64" mass="7277">MINTPKVIIFSIANSNSCDNSEKKSIGLNDFLQKTARLKNEKEGFNVNIFLGYFDLKAINEWPP</sequence>
<organism evidence="1 2">
    <name type="scientific">Lacihabitans soyangensis</name>
    <dbReference type="NCBI Taxonomy" id="869394"/>
    <lineage>
        <taxon>Bacteria</taxon>
        <taxon>Pseudomonadati</taxon>
        <taxon>Bacteroidota</taxon>
        <taxon>Cytophagia</taxon>
        <taxon>Cytophagales</taxon>
        <taxon>Leadbetterellaceae</taxon>
        <taxon>Lacihabitans</taxon>
    </lineage>
</organism>
<dbReference type="AlphaFoldDB" id="A0AAE3H2Z9"/>
<accession>A0AAE3H2Z9</accession>
<dbReference type="EMBL" id="RJUF01000018">
    <property type="protein sequence ID" value="MCP9762961.1"/>
    <property type="molecule type" value="Genomic_DNA"/>
</dbReference>
<name>A0AAE3H2Z9_9BACT</name>
<dbReference type="Proteomes" id="UP001204144">
    <property type="component" value="Unassembled WGS sequence"/>
</dbReference>
<keyword evidence="2" id="KW-1185">Reference proteome</keyword>